<keyword evidence="1" id="KW-0472">Membrane</keyword>
<protein>
    <recommendedName>
        <fullName evidence="4">ATP synthase protein I</fullName>
    </recommendedName>
</protein>
<keyword evidence="1" id="KW-0812">Transmembrane</keyword>
<dbReference type="Proteomes" id="UP001499993">
    <property type="component" value="Unassembled WGS sequence"/>
</dbReference>
<accession>A0ABP9GX88</accession>
<evidence type="ECO:0008006" key="4">
    <source>
        <dbReference type="Google" id="ProtNLM"/>
    </source>
</evidence>
<sequence length="135" mass="13777">MKGHDARILRGAAIPTAVAGALATAVAGTVSGAQGLLGAVSGTVLALAFFGLSFLVVTWAGDKNPKYLYPAAMGTYLAKIVLLGVLLVAFGDAAVFNHLSFAITASACTVVWMGAHLWALNTAKILYVEPAEEGT</sequence>
<feature type="transmembrane region" description="Helical" evidence="1">
    <location>
        <begin position="96"/>
        <end position="120"/>
    </location>
</feature>
<organism evidence="2 3">
    <name type="scientific">Streptomonospora halophila</name>
    <dbReference type="NCBI Taxonomy" id="427369"/>
    <lineage>
        <taxon>Bacteria</taxon>
        <taxon>Bacillati</taxon>
        <taxon>Actinomycetota</taxon>
        <taxon>Actinomycetes</taxon>
        <taxon>Streptosporangiales</taxon>
        <taxon>Nocardiopsidaceae</taxon>
        <taxon>Streptomonospora</taxon>
    </lineage>
</organism>
<keyword evidence="3" id="KW-1185">Reference proteome</keyword>
<proteinExistence type="predicted"/>
<name>A0ABP9GX88_9ACTN</name>
<feature type="transmembrane region" description="Helical" evidence="1">
    <location>
        <begin position="36"/>
        <end position="60"/>
    </location>
</feature>
<reference evidence="3" key="1">
    <citation type="journal article" date="2019" name="Int. J. Syst. Evol. Microbiol.">
        <title>The Global Catalogue of Microorganisms (GCM) 10K type strain sequencing project: providing services to taxonomists for standard genome sequencing and annotation.</title>
        <authorList>
            <consortium name="The Broad Institute Genomics Platform"/>
            <consortium name="The Broad Institute Genome Sequencing Center for Infectious Disease"/>
            <person name="Wu L."/>
            <person name="Ma J."/>
        </authorList>
    </citation>
    <scope>NUCLEOTIDE SEQUENCE [LARGE SCALE GENOMIC DNA]</scope>
    <source>
        <strain evidence="3">JCM 18123</strain>
    </source>
</reference>
<evidence type="ECO:0000256" key="1">
    <source>
        <dbReference type="SAM" id="Phobius"/>
    </source>
</evidence>
<evidence type="ECO:0000313" key="2">
    <source>
        <dbReference type="EMBL" id="GAA4955667.1"/>
    </source>
</evidence>
<comment type="caution">
    <text evidence="2">The sequence shown here is derived from an EMBL/GenBank/DDBJ whole genome shotgun (WGS) entry which is preliminary data.</text>
</comment>
<dbReference type="RefSeq" id="WP_344148202.1">
    <property type="nucleotide sequence ID" value="NZ_BAABIK010000037.1"/>
</dbReference>
<keyword evidence="1" id="KW-1133">Transmembrane helix</keyword>
<evidence type="ECO:0000313" key="3">
    <source>
        <dbReference type="Proteomes" id="UP001499993"/>
    </source>
</evidence>
<feature type="transmembrane region" description="Helical" evidence="1">
    <location>
        <begin position="12"/>
        <end position="30"/>
    </location>
</feature>
<dbReference type="EMBL" id="BAABIK010000037">
    <property type="protein sequence ID" value="GAA4955667.1"/>
    <property type="molecule type" value="Genomic_DNA"/>
</dbReference>
<feature type="transmembrane region" description="Helical" evidence="1">
    <location>
        <begin position="67"/>
        <end position="90"/>
    </location>
</feature>
<gene>
    <name evidence="2" type="ORF">GCM10023224_46580</name>
</gene>